<sequence>MADLAGTDGPAQPSFISRLFTFIRQRHQKFLDDVTPYMPIRWIVTLILFIVYTIRFLYLQ</sequence>
<evidence type="ECO:0000256" key="5">
    <source>
        <dbReference type="ARBA" id="ARBA00023136"/>
    </source>
</evidence>
<gene>
    <name evidence="6" type="ORF">PACLA_8A088689</name>
</gene>
<comment type="subcellular location">
    <subcellularLocation>
        <location evidence="1">Membrane</location>
        <topology evidence="1">Multi-pass membrane protein</topology>
    </subcellularLocation>
</comment>
<evidence type="ECO:0000313" key="6">
    <source>
        <dbReference type="EMBL" id="CAB4042293.1"/>
    </source>
</evidence>
<dbReference type="Pfam" id="PF03248">
    <property type="entry name" value="Rer1"/>
    <property type="match status" value="1"/>
</dbReference>
<protein>
    <submittedName>
        <fullName evidence="6">RER1 isoform X1</fullName>
    </submittedName>
</protein>
<feature type="non-terminal residue" evidence="6">
    <location>
        <position position="1"/>
    </location>
</feature>
<evidence type="ECO:0000256" key="1">
    <source>
        <dbReference type="ARBA" id="ARBA00004141"/>
    </source>
</evidence>
<dbReference type="InterPro" id="IPR004932">
    <property type="entry name" value="Rer1"/>
</dbReference>
<evidence type="ECO:0000256" key="4">
    <source>
        <dbReference type="ARBA" id="ARBA00022989"/>
    </source>
</evidence>
<dbReference type="OrthoDB" id="448250at2759"/>
<name>A0A6S7LSD5_PARCT</name>
<dbReference type="AlphaFoldDB" id="A0A6S7LSD5"/>
<keyword evidence="4" id="KW-1133">Transmembrane helix</keyword>
<dbReference type="GO" id="GO:0005737">
    <property type="term" value="C:cytoplasm"/>
    <property type="evidence" value="ECO:0007669"/>
    <property type="project" value="UniProtKB-ARBA"/>
</dbReference>
<keyword evidence="3" id="KW-0812">Transmembrane</keyword>
<proteinExistence type="inferred from homology"/>
<evidence type="ECO:0000256" key="2">
    <source>
        <dbReference type="ARBA" id="ARBA00006070"/>
    </source>
</evidence>
<dbReference type="GO" id="GO:0016020">
    <property type="term" value="C:membrane"/>
    <property type="evidence" value="ECO:0007669"/>
    <property type="project" value="UniProtKB-SubCell"/>
</dbReference>
<comment type="similarity">
    <text evidence="2">Belongs to the RER1 family.</text>
</comment>
<keyword evidence="7" id="KW-1185">Reference proteome</keyword>
<reference evidence="6" key="1">
    <citation type="submission" date="2020-04" db="EMBL/GenBank/DDBJ databases">
        <authorList>
            <person name="Alioto T."/>
            <person name="Alioto T."/>
            <person name="Gomez Garrido J."/>
        </authorList>
    </citation>
    <scope>NUCLEOTIDE SEQUENCE</scope>
    <source>
        <strain evidence="6">A484AB</strain>
    </source>
</reference>
<dbReference type="Proteomes" id="UP001152795">
    <property type="component" value="Unassembled WGS sequence"/>
</dbReference>
<accession>A0A6S7LSD5</accession>
<evidence type="ECO:0000256" key="3">
    <source>
        <dbReference type="ARBA" id="ARBA00022692"/>
    </source>
</evidence>
<evidence type="ECO:0000313" key="7">
    <source>
        <dbReference type="Proteomes" id="UP001152795"/>
    </source>
</evidence>
<comment type="caution">
    <text evidence="6">The sequence shown here is derived from an EMBL/GenBank/DDBJ whole genome shotgun (WGS) entry which is preliminary data.</text>
</comment>
<keyword evidence="5" id="KW-0472">Membrane</keyword>
<organism evidence="6 7">
    <name type="scientific">Paramuricea clavata</name>
    <name type="common">Red gorgonian</name>
    <name type="synonym">Violescent sea-whip</name>
    <dbReference type="NCBI Taxonomy" id="317549"/>
    <lineage>
        <taxon>Eukaryota</taxon>
        <taxon>Metazoa</taxon>
        <taxon>Cnidaria</taxon>
        <taxon>Anthozoa</taxon>
        <taxon>Octocorallia</taxon>
        <taxon>Malacalcyonacea</taxon>
        <taxon>Plexauridae</taxon>
        <taxon>Paramuricea</taxon>
    </lineage>
</organism>
<dbReference type="EMBL" id="CACRXK020029842">
    <property type="protein sequence ID" value="CAB4042293.1"/>
    <property type="molecule type" value="Genomic_DNA"/>
</dbReference>